<dbReference type="PRINTS" id="PR00368">
    <property type="entry name" value="FADPNR"/>
</dbReference>
<dbReference type="AlphaFoldDB" id="A0A3D1JFF7"/>
<gene>
    <name evidence="6" type="ORF">DEQ80_05135</name>
</gene>
<feature type="domain" description="RsdA/BaiN/AoA(So)-like insert" evidence="5">
    <location>
        <begin position="197"/>
        <end position="359"/>
    </location>
</feature>
<dbReference type="InterPro" id="IPR055178">
    <property type="entry name" value="RsdA/BaiN/AoA(So)-like_dom"/>
</dbReference>
<keyword evidence="3" id="KW-0274">FAD</keyword>
<evidence type="ECO:0000259" key="5">
    <source>
        <dbReference type="Pfam" id="PF22780"/>
    </source>
</evidence>
<dbReference type="NCBIfam" id="TIGR00275">
    <property type="entry name" value="aminoacetone oxidase family FAD-binding enzyme"/>
    <property type="match status" value="1"/>
</dbReference>
<evidence type="ECO:0000256" key="3">
    <source>
        <dbReference type="ARBA" id="ARBA00022827"/>
    </source>
</evidence>
<dbReference type="PRINTS" id="PR00411">
    <property type="entry name" value="PNDRDTASEI"/>
</dbReference>
<organism evidence="6 7">
    <name type="scientific">Anaerolinea thermolimosa</name>
    <dbReference type="NCBI Taxonomy" id="229919"/>
    <lineage>
        <taxon>Bacteria</taxon>
        <taxon>Bacillati</taxon>
        <taxon>Chloroflexota</taxon>
        <taxon>Anaerolineae</taxon>
        <taxon>Anaerolineales</taxon>
        <taxon>Anaerolineaceae</taxon>
        <taxon>Anaerolinea</taxon>
    </lineage>
</organism>
<dbReference type="InterPro" id="IPR023166">
    <property type="entry name" value="BaiN-like_dom_sf"/>
</dbReference>
<comment type="cofactor">
    <cofactor evidence="1">
        <name>FAD</name>
        <dbReference type="ChEBI" id="CHEBI:57692"/>
    </cofactor>
</comment>
<evidence type="ECO:0000313" key="6">
    <source>
        <dbReference type="EMBL" id="HCE17223.1"/>
    </source>
</evidence>
<evidence type="ECO:0000256" key="1">
    <source>
        <dbReference type="ARBA" id="ARBA00001974"/>
    </source>
</evidence>
<dbReference type="OrthoDB" id="9773233at2"/>
<proteinExistence type="predicted"/>
<dbReference type="SUPFAM" id="SSF51905">
    <property type="entry name" value="FAD/NAD(P)-binding domain"/>
    <property type="match status" value="1"/>
</dbReference>
<evidence type="ECO:0000313" key="7">
    <source>
        <dbReference type="Proteomes" id="UP000264141"/>
    </source>
</evidence>
<protein>
    <submittedName>
        <fullName evidence="6">NAD(P)/FAD-dependent oxidoreductase</fullName>
    </submittedName>
</protein>
<name>A0A3D1JFF7_9CHLR</name>
<reference evidence="6 7" key="1">
    <citation type="journal article" date="2018" name="Nat. Biotechnol.">
        <title>A standardized bacterial taxonomy based on genome phylogeny substantially revises the tree of life.</title>
        <authorList>
            <person name="Parks D.H."/>
            <person name="Chuvochina M."/>
            <person name="Waite D.W."/>
            <person name="Rinke C."/>
            <person name="Skarshewski A."/>
            <person name="Chaumeil P.A."/>
            <person name="Hugenholtz P."/>
        </authorList>
    </citation>
    <scope>NUCLEOTIDE SEQUENCE [LARGE SCALE GENOMIC DNA]</scope>
    <source>
        <strain evidence="6">UBA8781</strain>
    </source>
</reference>
<dbReference type="Gene3D" id="2.40.30.10">
    <property type="entry name" value="Translation factors"/>
    <property type="match status" value="1"/>
</dbReference>
<dbReference type="PANTHER" id="PTHR42887">
    <property type="entry name" value="OS12G0638800 PROTEIN"/>
    <property type="match status" value="1"/>
</dbReference>
<accession>A0A3D1JFF7</accession>
<dbReference type="InterPro" id="IPR036188">
    <property type="entry name" value="FAD/NAD-bd_sf"/>
</dbReference>
<dbReference type="EMBL" id="DPBP01000022">
    <property type="protein sequence ID" value="HCE17223.1"/>
    <property type="molecule type" value="Genomic_DNA"/>
</dbReference>
<evidence type="ECO:0000256" key="2">
    <source>
        <dbReference type="ARBA" id="ARBA00022630"/>
    </source>
</evidence>
<keyword evidence="2" id="KW-0285">Flavoprotein</keyword>
<dbReference type="PANTHER" id="PTHR42887:SF2">
    <property type="entry name" value="OS12G0638800 PROTEIN"/>
    <property type="match status" value="1"/>
</dbReference>
<comment type="caution">
    <text evidence="6">The sequence shown here is derived from an EMBL/GenBank/DDBJ whole genome shotgun (WGS) entry which is preliminary data.</text>
</comment>
<dbReference type="Pfam" id="PF03486">
    <property type="entry name" value="HI0933_like"/>
    <property type="match status" value="1"/>
</dbReference>
<feature type="domain" description="RsdA/BaiN/AoA(So)-like Rossmann fold-like" evidence="4">
    <location>
        <begin position="16"/>
        <end position="412"/>
    </location>
</feature>
<sequence length="418" mass="45583">MVSYNQSVNPAPAIELLVIGGGPAGFFAALTLAEARPRSSIVILEKASTVLGKVRISGGGRCNVTHACFDPAILTRFYPRGGRELRGVFARFQPADTIRWFESHGVLLKTEEDGRVFPVSNSSETIISCLTGEAARQGIEVHTHTRVKSLERTPEGTFVATCHDGTLWHTRRVILATGGEGGFHLAAGLGHTIQPPVPSLFTFKIHDPRFEGLQGISIPAVRLWLPTANIHSEGALLITHWGLSGPAVLRLSAWGARVLHQHNYQLALTIHWLPGLSEDGVMAHLKNQRSHHGRKRVTAWCPFEAIAQRLWQKLVLSAEIPETTTWSTLTRQQIVRLAQELTAGRYEIAGKAPFKDEFVTCGGVTLDEVDFRTLESRLVPGLFLAGEVLDIDGLTGGFNLQNAWSTGWVAGRAIAGKT</sequence>
<dbReference type="Proteomes" id="UP000264141">
    <property type="component" value="Unassembled WGS sequence"/>
</dbReference>
<dbReference type="Pfam" id="PF22780">
    <property type="entry name" value="HI0933_like_1st"/>
    <property type="match status" value="1"/>
</dbReference>
<evidence type="ECO:0000259" key="4">
    <source>
        <dbReference type="Pfam" id="PF03486"/>
    </source>
</evidence>
<dbReference type="SUPFAM" id="SSF160996">
    <property type="entry name" value="HI0933 insert domain-like"/>
    <property type="match status" value="1"/>
</dbReference>
<dbReference type="InterPro" id="IPR004792">
    <property type="entry name" value="BaiN-like"/>
</dbReference>
<dbReference type="InterPro" id="IPR057661">
    <property type="entry name" value="RsdA/BaiN/AoA(So)_Rossmann"/>
</dbReference>
<dbReference type="STRING" id="229919.GCA_001050195_02091"/>
<dbReference type="Gene3D" id="1.10.8.260">
    <property type="entry name" value="HI0933 insert domain-like"/>
    <property type="match status" value="1"/>
</dbReference>
<dbReference type="Gene3D" id="3.50.50.60">
    <property type="entry name" value="FAD/NAD(P)-binding domain"/>
    <property type="match status" value="1"/>
</dbReference>